<dbReference type="OrthoDB" id="10057701at2759"/>
<evidence type="ECO:0000313" key="3">
    <source>
        <dbReference type="Proteomes" id="UP000281553"/>
    </source>
</evidence>
<accession>A0A3P7NTZ4</accession>
<dbReference type="EMBL" id="UYRU01052518">
    <property type="protein sequence ID" value="VDN11902.1"/>
    <property type="molecule type" value="Genomic_DNA"/>
</dbReference>
<dbReference type="Proteomes" id="UP000281553">
    <property type="component" value="Unassembled WGS sequence"/>
</dbReference>
<keyword evidence="3" id="KW-1185">Reference proteome</keyword>
<dbReference type="AlphaFoldDB" id="A0A3P7NTZ4"/>
<name>A0A3P7NTZ4_DIBLA</name>
<gene>
    <name evidence="2" type="ORF">DILT_LOCUS7733</name>
</gene>
<proteinExistence type="predicted"/>
<sequence>MKPNDPLPSTEQSAVVYSVPCRNSEAKYVGETGERLGTRLYEYELAINRTDRLSLVYGHVRKLNHEFAFEKVRVIGRANEKMARLMLESWSSTGTINRAIDLNLAYQVLRTRVGSSRPGPVGQTSTQDREPTPTENRGAGQRSCGKHQALSHRRNREARNKFSE</sequence>
<evidence type="ECO:0000313" key="2">
    <source>
        <dbReference type="EMBL" id="VDN11902.1"/>
    </source>
</evidence>
<reference evidence="2 3" key="1">
    <citation type="submission" date="2018-11" db="EMBL/GenBank/DDBJ databases">
        <authorList>
            <consortium name="Pathogen Informatics"/>
        </authorList>
    </citation>
    <scope>NUCLEOTIDE SEQUENCE [LARGE SCALE GENOMIC DNA]</scope>
</reference>
<evidence type="ECO:0008006" key="4">
    <source>
        <dbReference type="Google" id="ProtNLM"/>
    </source>
</evidence>
<protein>
    <recommendedName>
        <fullName evidence="4">GIY-YIG domain-containing protein</fullName>
    </recommendedName>
</protein>
<feature type="region of interest" description="Disordered" evidence="1">
    <location>
        <begin position="114"/>
        <end position="164"/>
    </location>
</feature>
<organism evidence="2 3">
    <name type="scientific">Dibothriocephalus latus</name>
    <name type="common">Fish tapeworm</name>
    <name type="synonym">Diphyllobothrium latum</name>
    <dbReference type="NCBI Taxonomy" id="60516"/>
    <lineage>
        <taxon>Eukaryota</taxon>
        <taxon>Metazoa</taxon>
        <taxon>Spiralia</taxon>
        <taxon>Lophotrochozoa</taxon>
        <taxon>Platyhelminthes</taxon>
        <taxon>Cestoda</taxon>
        <taxon>Eucestoda</taxon>
        <taxon>Diphyllobothriidea</taxon>
        <taxon>Diphyllobothriidae</taxon>
        <taxon>Dibothriocephalus</taxon>
    </lineage>
</organism>
<evidence type="ECO:0000256" key="1">
    <source>
        <dbReference type="SAM" id="MobiDB-lite"/>
    </source>
</evidence>